<evidence type="ECO:0000256" key="1">
    <source>
        <dbReference type="SAM" id="Phobius"/>
    </source>
</evidence>
<protein>
    <submittedName>
        <fullName evidence="2">Uncharacterized protein</fullName>
    </submittedName>
</protein>
<dbReference type="AlphaFoldDB" id="A0A1G2ENR3"/>
<proteinExistence type="predicted"/>
<name>A0A1G2ENR3_9BACT</name>
<sequence length="76" mass="8323">MLHPIKLANAATVVFVAYFIVLLIIASIIPDLAVMTPGGFVSEEINWGYLILGLVISSVIVWILVYATVSLYNKML</sequence>
<organism evidence="2 3">
    <name type="scientific">Candidatus Nealsonbacteria bacterium RIFOXYB1_FULL_40_15</name>
    <dbReference type="NCBI Taxonomy" id="1801677"/>
    <lineage>
        <taxon>Bacteria</taxon>
        <taxon>Candidatus Nealsoniibacteriota</taxon>
    </lineage>
</organism>
<gene>
    <name evidence="2" type="ORF">A2365_03080</name>
</gene>
<evidence type="ECO:0000313" key="3">
    <source>
        <dbReference type="Proteomes" id="UP000177740"/>
    </source>
</evidence>
<accession>A0A1G2ENR3</accession>
<comment type="caution">
    <text evidence="2">The sequence shown here is derived from an EMBL/GenBank/DDBJ whole genome shotgun (WGS) entry which is preliminary data.</text>
</comment>
<dbReference type="Proteomes" id="UP000177740">
    <property type="component" value="Unassembled WGS sequence"/>
</dbReference>
<evidence type="ECO:0000313" key="2">
    <source>
        <dbReference type="EMBL" id="OGZ27433.1"/>
    </source>
</evidence>
<dbReference type="EMBL" id="MHMM01000006">
    <property type="protein sequence ID" value="OGZ27433.1"/>
    <property type="molecule type" value="Genomic_DNA"/>
</dbReference>
<keyword evidence="1" id="KW-1133">Transmembrane helix</keyword>
<feature type="transmembrane region" description="Helical" evidence="1">
    <location>
        <begin position="7"/>
        <end position="29"/>
    </location>
</feature>
<feature type="transmembrane region" description="Helical" evidence="1">
    <location>
        <begin position="49"/>
        <end position="72"/>
    </location>
</feature>
<reference evidence="2 3" key="1">
    <citation type="journal article" date="2016" name="Nat. Commun.">
        <title>Thousands of microbial genomes shed light on interconnected biogeochemical processes in an aquifer system.</title>
        <authorList>
            <person name="Anantharaman K."/>
            <person name="Brown C.T."/>
            <person name="Hug L.A."/>
            <person name="Sharon I."/>
            <person name="Castelle C.J."/>
            <person name="Probst A.J."/>
            <person name="Thomas B.C."/>
            <person name="Singh A."/>
            <person name="Wilkins M.J."/>
            <person name="Karaoz U."/>
            <person name="Brodie E.L."/>
            <person name="Williams K.H."/>
            <person name="Hubbard S.S."/>
            <person name="Banfield J.F."/>
        </authorList>
    </citation>
    <scope>NUCLEOTIDE SEQUENCE [LARGE SCALE GENOMIC DNA]</scope>
</reference>
<dbReference type="STRING" id="1801677.A2365_03080"/>
<keyword evidence="1" id="KW-0472">Membrane</keyword>
<keyword evidence="1" id="KW-0812">Transmembrane</keyword>